<sequence length="68" mass="7769">MTFFLLEFTNKLDDLGNYSRWMNRRTEQINKIKFKASNYFCGCAKAEVNLGQSLMISAIIIGGCRALL</sequence>
<name>A0A8T3AEY6_DENNO</name>
<evidence type="ECO:0000313" key="2">
    <source>
        <dbReference type="Proteomes" id="UP000829196"/>
    </source>
</evidence>
<gene>
    <name evidence="1" type="ORF">KFK09_024862</name>
</gene>
<protein>
    <submittedName>
        <fullName evidence="1">Uncharacterized protein</fullName>
    </submittedName>
</protein>
<dbReference type="EMBL" id="JAGYWB010000017">
    <property type="protein sequence ID" value="KAI0494719.1"/>
    <property type="molecule type" value="Genomic_DNA"/>
</dbReference>
<proteinExistence type="predicted"/>
<keyword evidence="2" id="KW-1185">Reference proteome</keyword>
<evidence type="ECO:0000313" key="1">
    <source>
        <dbReference type="EMBL" id="KAI0494719.1"/>
    </source>
</evidence>
<dbReference type="AlphaFoldDB" id="A0A8T3AEY6"/>
<reference evidence="1" key="1">
    <citation type="journal article" date="2022" name="Front. Genet.">
        <title>Chromosome-Scale Assembly of the Dendrobium nobile Genome Provides Insights Into the Molecular Mechanism of the Biosynthesis of the Medicinal Active Ingredient of Dendrobium.</title>
        <authorList>
            <person name="Xu Q."/>
            <person name="Niu S.-C."/>
            <person name="Li K.-L."/>
            <person name="Zheng P.-J."/>
            <person name="Zhang X.-J."/>
            <person name="Jia Y."/>
            <person name="Liu Y."/>
            <person name="Niu Y.-X."/>
            <person name="Yu L.-H."/>
            <person name="Chen D.-F."/>
            <person name="Zhang G.-Q."/>
        </authorList>
    </citation>
    <scope>NUCLEOTIDE SEQUENCE</scope>
    <source>
        <tissue evidence="1">Leaf</tissue>
    </source>
</reference>
<organism evidence="1 2">
    <name type="scientific">Dendrobium nobile</name>
    <name type="common">Orchid</name>
    <dbReference type="NCBI Taxonomy" id="94219"/>
    <lineage>
        <taxon>Eukaryota</taxon>
        <taxon>Viridiplantae</taxon>
        <taxon>Streptophyta</taxon>
        <taxon>Embryophyta</taxon>
        <taxon>Tracheophyta</taxon>
        <taxon>Spermatophyta</taxon>
        <taxon>Magnoliopsida</taxon>
        <taxon>Liliopsida</taxon>
        <taxon>Asparagales</taxon>
        <taxon>Orchidaceae</taxon>
        <taxon>Epidendroideae</taxon>
        <taxon>Malaxideae</taxon>
        <taxon>Dendrobiinae</taxon>
        <taxon>Dendrobium</taxon>
    </lineage>
</organism>
<accession>A0A8T3AEY6</accession>
<comment type="caution">
    <text evidence="1">The sequence shown here is derived from an EMBL/GenBank/DDBJ whole genome shotgun (WGS) entry which is preliminary data.</text>
</comment>
<dbReference type="Proteomes" id="UP000829196">
    <property type="component" value="Unassembled WGS sequence"/>
</dbReference>